<feature type="signal peptide" evidence="5">
    <location>
        <begin position="1"/>
        <end position="26"/>
    </location>
</feature>
<proteinExistence type="predicted"/>
<dbReference type="PROSITE" id="PS51123">
    <property type="entry name" value="OMPA_2"/>
    <property type="match status" value="1"/>
</dbReference>
<dbReference type="SUPFAM" id="SSF103088">
    <property type="entry name" value="OmpA-like"/>
    <property type="match status" value="1"/>
</dbReference>
<evidence type="ECO:0000256" key="1">
    <source>
        <dbReference type="ARBA" id="ARBA00004442"/>
    </source>
</evidence>
<evidence type="ECO:0000256" key="4">
    <source>
        <dbReference type="PROSITE-ProRule" id="PRU00473"/>
    </source>
</evidence>
<dbReference type="GO" id="GO:0009279">
    <property type="term" value="C:cell outer membrane"/>
    <property type="evidence" value="ECO:0007669"/>
    <property type="project" value="UniProtKB-SubCell"/>
</dbReference>
<evidence type="ECO:0000313" key="8">
    <source>
        <dbReference type="Proteomes" id="UP000575469"/>
    </source>
</evidence>
<gene>
    <name evidence="7" type="ORF">HGR00_22835</name>
</gene>
<dbReference type="AlphaFoldDB" id="A0A848NZB7"/>
<comment type="caution">
    <text evidence="7">The sequence shown here is derived from an EMBL/GenBank/DDBJ whole genome shotgun (WGS) entry which is preliminary data.</text>
</comment>
<dbReference type="Pfam" id="PF00691">
    <property type="entry name" value="OmpA"/>
    <property type="match status" value="1"/>
</dbReference>
<dbReference type="InterPro" id="IPR006664">
    <property type="entry name" value="OMP_bac"/>
</dbReference>
<dbReference type="InterPro" id="IPR006665">
    <property type="entry name" value="OmpA-like"/>
</dbReference>
<keyword evidence="5" id="KW-0732">Signal</keyword>
<dbReference type="PRINTS" id="PR01021">
    <property type="entry name" value="OMPADOMAIN"/>
</dbReference>
<evidence type="ECO:0000256" key="5">
    <source>
        <dbReference type="SAM" id="SignalP"/>
    </source>
</evidence>
<protein>
    <submittedName>
        <fullName evidence="7">OmpA family protein</fullName>
    </submittedName>
</protein>
<organism evidence="7 8">
    <name type="scientific">Ralstonia insidiosa</name>
    <dbReference type="NCBI Taxonomy" id="190721"/>
    <lineage>
        <taxon>Bacteria</taxon>
        <taxon>Pseudomonadati</taxon>
        <taxon>Pseudomonadota</taxon>
        <taxon>Betaproteobacteria</taxon>
        <taxon>Burkholderiales</taxon>
        <taxon>Burkholderiaceae</taxon>
        <taxon>Ralstonia</taxon>
    </lineage>
</organism>
<dbReference type="EMBL" id="JABBZM010000025">
    <property type="protein sequence ID" value="NMV40751.1"/>
    <property type="molecule type" value="Genomic_DNA"/>
</dbReference>
<name>A0A848NZB7_9RALS</name>
<dbReference type="CDD" id="cd07185">
    <property type="entry name" value="OmpA_C-like"/>
    <property type="match status" value="1"/>
</dbReference>
<dbReference type="PANTHER" id="PTHR30329:SF21">
    <property type="entry name" value="LIPOPROTEIN YIAD-RELATED"/>
    <property type="match status" value="1"/>
</dbReference>
<sequence length="181" mass="19065">MKAKSIVLLSLGLALYAGVACQPALAEGPTADATPSSADIVKQLTPEPKSRSLRGIVIERQQQADPPRQSVDLTVGFELASARFTAESRQVLDNLGTALNDASLVGSHFRIVGHTDASGNPGTNLALSKKRAEAVAHYLETRHGVAADRLTVEGVGSSQLKDPAHPRAGVNRRVEVINLDS</sequence>
<dbReference type="PANTHER" id="PTHR30329">
    <property type="entry name" value="STATOR ELEMENT OF FLAGELLAR MOTOR COMPLEX"/>
    <property type="match status" value="1"/>
</dbReference>
<comment type="subcellular location">
    <subcellularLocation>
        <location evidence="1">Cell outer membrane</location>
    </subcellularLocation>
</comment>
<reference evidence="7 8" key="1">
    <citation type="submission" date="2020-04" db="EMBL/GenBank/DDBJ databases">
        <title>Ralstonia insidiosa genome sequencing and assembly.</title>
        <authorList>
            <person name="Martins R.C.R."/>
            <person name="Perdigao-Neto L.V."/>
            <person name="Levin A.S.S."/>
            <person name="Costa S.F."/>
        </authorList>
    </citation>
    <scope>NUCLEOTIDE SEQUENCE [LARGE SCALE GENOMIC DNA]</scope>
    <source>
        <strain evidence="7 8">5047</strain>
    </source>
</reference>
<evidence type="ECO:0000256" key="3">
    <source>
        <dbReference type="ARBA" id="ARBA00023237"/>
    </source>
</evidence>
<evidence type="ECO:0000256" key="2">
    <source>
        <dbReference type="ARBA" id="ARBA00023136"/>
    </source>
</evidence>
<keyword evidence="3" id="KW-0998">Cell outer membrane</keyword>
<feature type="domain" description="OmpA-like" evidence="6">
    <location>
        <begin position="64"/>
        <end position="181"/>
    </location>
</feature>
<feature type="chain" id="PRO_5032278069" evidence="5">
    <location>
        <begin position="27"/>
        <end position="181"/>
    </location>
</feature>
<dbReference type="PROSITE" id="PS51257">
    <property type="entry name" value="PROKAR_LIPOPROTEIN"/>
    <property type="match status" value="1"/>
</dbReference>
<dbReference type="Proteomes" id="UP000575469">
    <property type="component" value="Unassembled WGS sequence"/>
</dbReference>
<accession>A0A848NZB7</accession>
<evidence type="ECO:0000313" key="7">
    <source>
        <dbReference type="EMBL" id="NMV40751.1"/>
    </source>
</evidence>
<dbReference type="InterPro" id="IPR050330">
    <property type="entry name" value="Bact_OuterMem_StrucFunc"/>
</dbReference>
<keyword evidence="2 4" id="KW-0472">Membrane</keyword>
<dbReference type="Gene3D" id="3.30.1330.60">
    <property type="entry name" value="OmpA-like domain"/>
    <property type="match status" value="1"/>
</dbReference>
<dbReference type="RefSeq" id="WP_104654680.1">
    <property type="nucleotide sequence ID" value="NZ_JABBZM010000025.1"/>
</dbReference>
<evidence type="ECO:0000259" key="6">
    <source>
        <dbReference type="PROSITE" id="PS51123"/>
    </source>
</evidence>
<dbReference type="InterPro" id="IPR036737">
    <property type="entry name" value="OmpA-like_sf"/>
</dbReference>